<reference evidence="4" key="2">
    <citation type="submission" date="2020-05" db="UniProtKB">
        <authorList>
            <consortium name="EnsemblMetazoa"/>
        </authorList>
    </citation>
    <scope>IDENTIFICATION</scope>
    <source>
        <strain evidence="4">IAEA</strain>
    </source>
</reference>
<evidence type="ECO:0000256" key="1">
    <source>
        <dbReference type="ARBA" id="ARBA00007151"/>
    </source>
</evidence>
<keyword evidence="3" id="KW-0687">Ribonucleoprotein</keyword>
<dbReference type="STRING" id="7398.A0A1A9Z409"/>
<evidence type="ECO:0000256" key="3">
    <source>
        <dbReference type="ARBA" id="ARBA00023274"/>
    </source>
</evidence>
<evidence type="ECO:0000256" key="2">
    <source>
        <dbReference type="ARBA" id="ARBA00022980"/>
    </source>
</evidence>
<dbReference type="EnsemblMetazoa" id="GPAI003175-RA">
    <property type="protein sequence ID" value="GPAI003175-PA"/>
    <property type="gene ID" value="GPAI003175"/>
</dbReference>
<dbReference type="AlphaFoldDB" id="A0A1A9Z409"/>
<organism evidence="4 5">
    <name type="scientific">Glossina pallidipes</name>
    <name type="common">Tsetse fly</name>
    <dbReference type="NCBI Taxonomy" id="7398"/>
    <lineage>
        <taxon>Eukaryota</taxon>
        <taxon>Metazoa</taxon>
        <taxon>Ecdysozoa</taxon>
        <taxon>Arthropoda</taxon>
        <taxon>Hexapoda</taxon>
        <taxon>Insecta</taxon>
        <taxon>Pterygota</taxon>
        <taxon>Neoptera</taxon>
        <taxon>Endopterygota</taxon>
        <taxon>Diptera</taxon>
        <taxon>Brachycera</taxon>
        <taxon>Muscomorpha</taxon>
        <taxon>Hippoboscoidea</taxon>
        <taxon>Glossinidae</taxon>
        <taxon>Glossina</taxon>
    </lineage>
</organism>
<name>A0A1A9Z409_GLOPL</name>
<reference evidence="5" key="1">
    <citation type="submission" date="2014-03" db="EMBL/GenBank/DDBJ databases">
        <authorList>
            <person name="Aksoy S."/>
            <person name="Warren W."/>
            <person name="Wilson R.K."/>
        </authorList>
    </citation>
    <scope>NUCLEOTIDE SEQUENCE [LARGE SCALE GENOMIC DNA]</scope>
    <source>
        <strain evidence="5">IAEA</strain>
    </source>
</reference>
<proteinExistence type="inferred from homology"/>
<evidence type="ECO:0000313" key="4">
    <source>
        <dbReference type="EnsemblMetazoa" id="GPAI003175-PA"/>
    </source>
</evidence>
<dbReference type="VEuPathDB" id="VectorBase:GPAI003175"/>
<protein>
    <recommendedName>
        <fullName evidence="6">Ribosomal protein S7 domain-containing protein</fullName>
    </recommendedName>
</protein>
<comment type="similarity">
    <text evidence="1">Belongs to the universal ribosomal protein uS7 family.</text>
</comment>
<dbReference type="GO" id="GO:1990904">
    <property type="term" value="C:ribonucleoprotein complex"/>
    <property type="evidence" value="ECO:0007669"/>
    <property type="project" value="UniProtKB-KW"/>
</dbReference>
<keyword evidence="5" id="KW-1185">Reference proteome</keyword>
<accession>A0A1A9Z409</accession>
<dbReference type="Proteomes" id="UP000092445">
    <property type="component" value="Unassembled WGS sequence"/>
</dbReference>
<dbReference type="InterPro" id="IPR036823">
    <property type="entry name" value="Ribosomal_uS7_dom_sf"/>
</dbReference>
<keyword evidence="2" id="KW-0689">Ribosomal protein</keyword>
<dbReference type="SUPFAM" id="SSF47973">
    <property type="entry name" value="Ribosomal protein S7"/>
    <property type="match status" value="1"/>
</dbReference>
<evidence type="ECO:0000313" key="5">
    <source>
        <dbReference type="Proteomes" id="UP000092445"/>
    </source>
</evidence>
<sequence length="71" mass="8312">MFALCGPNFFKRKTKISKGEFAQLHLHPLPAKLPKNNQSHSIFYNEIVSKMINYMTKEGNKKLARTHIRMH</sequence>
<evidence type="ECO:0008006" key="6">
    <source>
        <dbReference type="Google" id="ProtNLM"/>
    </source>
</evidence>
<dbReference type="GO" id="GO:0005840">
    <property type="term" value="C:ribosome"/>
    <property type="evidence" value="ECO:0007669"/>
    <property type="project" value="UniProtKB-KW"/>
</dbReference>